<evidence type="ECO:0000256" key="8">
    <source>
        <dbReference type="SAM" id="Phobius"/>
    </source>
</evidence>
<comment type="similarity">
    <text evidence="2">Belongs to the SLC34A transporter family.</text>
</comment>
<dbReference type="EMBL" id="JAODUP010000690">
    <property type="protein sequence ID" value="KAK2145286.1"/>
    <property type="molecule type" value="Genomic_DNA"/>
</dbReference>
<gene>
    <name evidence="9" type="ORF">LSH36_690g03046</name>
</gene>
<keyword evidence="5 8" id="KW-1133">Transmembrane helix</keyword>
<comment type="caution">
    <text evidence="9">The sequence shown here is derived from an EMBL/GenBank/DDBJ whole genome shotgun (WGS) entry which is preliminary data.</text>
</comment>
<proteinExistence type="inferred from homology"/>
<protein>
    <submittedName>
        <fullName evidence="9">Uncharacterized protein</fullName>
    </submittedName>
</protein>
<evidence type="ECO:0000256" key="5">
    <source>
        <dbReference type="ARBA" id="ARBA00022989"/>
    </source>
</evidence>
<evidence type="ECO:0000256" key="4">
    <source>
        <dbReference type="ARBA" id="ARBA00022692"/>
    </source>
</evidence>
<reference evidence="9" key="1">
    <citation type="journal article" date="2023" name="Mol. Biol. Evol.">
        <title>Third-Generation Sequencing Reveals the Adaptive Role of the Epigenome in Three Deep-Sea Polychaetes.</title>
        <authorList>
            <person name="Perez M."/>
            <person name="Aroh O."/>
            <person name="Sun Y."/>
            <person name="Lan Y."/>
            <person name="Juniper S.K."/>
            <person name="Young C.R."/>
            <person name="Angers B."/>
            <person name="Qian P.Y."/>
        </authorList>
    </citation>
    <scope>NUCLEOTIDE SEQUENCE</scope>
    <source>
        <strain evidence="9">P08H-3</strain>
    </source>
</reference>
<organism evidence="9 10">
    <name type="scientific">Paralvinella palmiformis</name>
    <dbReference type="NCBI Taxonomy" id="53620"/>
    <lineage>
        <taxon>Eukaryota</taxon>
        <taxon>Metazoa</taxon>
        <taxon>Spiralia</taxon>
        <taxon>Lophotrochozoa</taxon>
        <taxon>Annelida</taxon>
        <taxon>Polychaeta</taxon>
        <taxon>Sedentaria</taxon>
        <taxon>Canalipalpata</taxon>
        <taxon>Terebellida</taxon>
        <taxon>Terebelliformia</taxon>
        <taxon>Alvinellidae</taxon>
        <taxon>Paralvinella</taxon>
    </lineage>
</organism>
<feature type="compositionally biased region" description="Acidic residues" evidence="7">
    <location>
        <begin position="25"/>
        <end position="42"/>
    </location>
</feature>
<dbReference type="GO" id="GO:0005436">
    <property type="term" value="F:sodium:phosphate symporter activity"/>
    <property type="evidence" value="ECO:0007669"/>
    <property type="project" value="InterPro"/>
</dbReference>
<evidence type="ECO:0000256" key="1">
    <source>
        <dbReference type="ARBA" id="ARBA00004424"/>
    </source>
</evidence>
<feature type="transmembrane region" description="Helical" evidence="8">
    <location>
        <begin position="121"/>
        <end position="140"/>
    </location>
</feature>
<dbReference type="GO" id="GO:0044341">
    <property type="term" value="P:sodium-dependent phosphate transport"/>
    <property type="evidence" value="ECO:0007669"/>
    <property type="project" value="InterPro"/>
</dbReference>
<dbReference type="Proteomes" id="UP001208570">
    <property type="component" value="Unassembled WGS sequence"/>
</dbReference>
<dbReference type="AlphaFoldDB" id="A0AAD9MVF1"/>
<dbReference type="PANTHER" id="PTHR10010">
    <property type="entry name" value="SOLUTE CARRIER FAMILY 34 SODIUM PHOSPHATE , MEMBER 2-RELATED"/>
    <property type="match status" value="1"/>
</dbReference>
<feature type="region of interest" description="Disordered" evidence="7">
    <location>
        <begin position="23"/>
        <end position="45"/>
    </location>
</feature>
<name>A0AAD9MVF1_9ANNE</name>
<dbReference type="InterPro" id="IPR003841">
    <property type="entry name" value="Na/Pi_transpt"/>
</dbReference>
<evidence type="ECO:0000256" key="3">
    <source>
        <dbReference type="ARBA" id="ARBA00022475"/>
    </source>
</evidence>
<dbReference type="GO" id="GO:0016324">
    <property type="term" value="C:apical plasma membrane"/>
    <property type="evidence" value="ECO:0007669"/>
    <property type="project" value="UniProtKB-SubCell"/>
</dbReference>
<accession>A0AAD9MVF1</accession>
<evidence type="ECO:0000313" key="10">
    <source>
        <dbReference type="Proteomes" id="UP001208570"/>
    </source>
</evidence>
<dbReference type="PANTHER" id="PTHR10010:SF46">
    <property type="entry name" value="SODIUM-DEPENDENT PHOSPHATE TRANSPORT PROTEIN 2B"/>
    <property type="match status" value="1"/>
</dbReference>
<sequence>MANEAGFDNFVFIAMEEEKKVPLDVPDDITDDPPSYTDDDSSNGEKKVDKYDVKYLEFADAGPSWSEMTTGKKVMKVLTIILGICTALGLLYIFICSLDVLTSSFQLLTGRIASSTFSNSVILNNPIAGLMLGVLVTVLLQSSSTSTSIVVTLVGSGDHGLLNGVGDLERFIYVHVMHYSVKGISP</sequence>
<evidence type="ECO:0000256" key="2">
    <source>
        <dbReference type="ARBA" id="ARBA00005808"/>
    </source>
</evidence>
<keyword evidence="10" id="KW-1185">Reference proteome</keyword>
<comment type="subcellular location">
    <subcellularLocation>
        <location evidence="1">Apical cell membrane</location>
        <topology evidence="1">Multi-pass membrane protein</topology>
    </subcellularLocation>
</comment>
<keyword evidence="3" id="KW-1003">Cell membrane</keyword>
<keyword evidence="6 8" id="KW-0472">Membrane</keyword>
<evidence type="ECO:0000313" key="9">
    <source>
        <dbReference type="EMBL" id="KAK2145286.1"/>
    </source>
</evidence>
<evidence type="ECO:0000256" key="7">
    <source>
        <dbReference type="SAM" id="MobiDB-lite"/>
    </source>
</evidence>
<keyword evidence="4 8" id="KW-0812">Transmembrane</keyword>
<feature type="transmembrane region" description="Helical" evidence="8">
    <location>
        <begin position="77"/>
        <end position="101"/>
    </location>
</feature>
<evidence type="ECO:0000256" key="6">
    <source>
        <dbReference type="ARBA" id="ARBA00023136"/>
    </source>
</evidence>
<dbReference type="Pfam" id="PF02690">
    <property type="entry name" value="Na_Pi_cotrans"/>
    <property type="match status" value="1"/>
</dbReference>